<dbReference type="Pfam" id="PF02515">
    <property type="entry name" value="CoA_transf_3"/>
    <property type="match status" value="1"/>
</dbReference>
<accession>A0A1M6W3E6</accession>
<dbReference type="SUPFAM" id="SSF89796">
    <property type="entry name" value="CoA-transferase family III (CaiB/BaiF)"/>
    <property type="match status" value="1"/>
</dbReference>
<dbReference type="InterPro" id="IPR044855">
    <property type="entry name" value="CoA-Trfase_III_dom3_sf"/>
</dbReference>
<sequence>MKPLQGVRIVSVEQFGAGPYATMLLADLGAEVIKVENAAIGGDPSRKTGPFMLGDNDSEYYQAFNINKKSVSIDLRTDEGKAALNELAATADALLNNLRGDLPARLGLDYKSMSAVNARLVCVHLSAYGRNNERASWPGYDYLMQAESGLMHLTGEPDGPPSRLGAPSIIDQTTGLTAAVGLLSAVIQARSSGKGCDVDTCLLDVALHQLGYVATWYLNEGHVSMRQRRSAHYSVAPVQTFPTADGWLFIMCMTDKFWNEFVGAIGKADLLADPRFATMTTRQANRDALTEIIDRELSKQTTAYWLGKFNGVLPVAPVLDLAQALDNPFLKTTDMINVISHPAKPEMRVLANPIKINGQRLSQAPCSPFGADNAAYVGKVRSAEPAGSS</sequence>
<dbReference type="InterPro" id="IPR023606">
    <property type="entry name" value="CoA-Trfase_III_dom_1_sf"/>
</dbReference>
<gene>
    <name evidence="2" type="ORF">SAMN05444171_2193</name>
</gene>
<name>A0A1M6W3E6_9BRAD</name>
<dbReference type="Proteomes" id="UP000183208">
    <property type="component" value="Unassembled WGS sequence"/>
</dbReference>
<dbReference type="GO" id="GO:0008410">
    <property type="term" value="F:CoA-transferase activity"/>
    <property type="evidence" value="ECO:0007669"/>
    <property type="project" value="TreeGrafter"/>
</dbReference>
<dbReference type="PANTHER" id="PTHR48207:SF3">
    <property type="entry name" value="SUCCINATE--HYDROXYMETHYLGLUTARATE COA-TRANSFERASE"/>
    <property type="match status" value="1"/>
</dbReference>
<dbReference type="EMBL" id="FNTI01000001">
    <property type="protein sequence ID" value="SEC75838.1"/>
    <property type="molecule type" value="Genomic_DNA"/>
</dbReference>
<evidence type="ECO:0000313" key="2">
    <source>
        <dbReference type="EMBL" id="SEC75838.1"/>
    </source>
</evidence>
<evidence type="ECO:0000256" key="1">
    <source>
        <dbReference type="ARBA" id="ARBA00022679"/>
    </source>
</evidence>
<dbReference type="PANTHER" id="PTHR48207">
    <property type="entry name" value="SUCCINATE--HYDROXYMETHYLGLUTARATE COA-TRANSFERASE"/>
    <property type="match status" value="1"/>
</dbReference>
<dbReference type="AlphaFoldDB" id="A0A1M6W3E6"/>
<proteinExistence type="predicted"/>
<dbReference type="InterPro" id="IPR050483">
    <property type="entry name" value="CoA-transferase_III_domain"/>
</dbReference>
<dbReference type="Gene3D" id="3.40.50.10540">
    <property type="entry name" value="Crotonobetainyl-coa:carnitine coa-transferase, domain 1"/>
    <property type="match status" value="1"/>
</dbReference>
<keyword evidence="1 2" id="KW-0808">Transferase</keyword>
<reference evidence="2 3" key="1">
    <citation type="submission" date="2016-10" db="EMBL/GenBank/DDBJ databases">
        <authorList>
            <person name="de Groot N.N."/>
        </authorList>
    </citation>
    <scope>NUCLEOTIDE SEQUENCE [LARGE SCALE GENOMIC DNA]</scope>
    <source>
        <strain evidence="2 3">GAS522</strain>
    </source>
</reference>
<protein>
    <submittedName>
        <fullName evidence="2">Crotonobetainyl-CoA:carnitine CoA-transferase CaiB</fullName>
    </submittedName>
</protein>
<dbReference type="OrthoDB" id="7488526at2"/>
<organism evidence="2 3">
    <name type="scientific">Bradyrhizobium lablabi</name>
    <dbReference type="NCBI Taxonomy" id="722472"/>
    <lineage>
        <taxon>Bacteria</taxon>
        <taxon>Pseudomonadati</taxon>
        <taxon>Pseudomonadota</taxon>
        <taxon>Alphaproteobacteria</taxon>
        <taxon>Hyphomicrobiales</taxon>
        <taxon>Nitrobacteraceae</taxon>
        <taxon>Bradyrhizobium</taxon>
    </lineage>
</organism>
<dbReference type="RefSeq" id="WP_074818739.1">
    <property type="nucleotide sequence ID" value="NZ_FNTI01000001.1"/>
</dbReference>
<evidence type="ECO:0000313" key="3">
    <source>
        <dbReference type="Proteomes" id="UP000183208"/>
    </source>
</evidence>
<dbReference type="InterPro" id="IPR003673">
    <property type="entry name" value="CoA-Trfase_fam_III"/>
</dbReference>
<dbReference type="Gene3D" id="3.30.1540.10">
    <property type="entry name" value="formyl-coa transferase, domain 3"/>
    <property type="match status" value="1"/>
</dbReference>